<gene>
    <name evidence="1" type="ORF">HNQ08_005191</name>
</gene>
<dbReference type="AlphaFoldDB" id="A0A7W8JZG6"/>
<dbReference type="Proteomes" id="UP000552709">
    <property type="component" value="Unassembled WGS sequence"/>
</dbReference>
<sequence length="63" mass="7054">MSRAVRSVARITRGDGRNIGVVLESLLQTCGNIDAPKPYFERLLVTYKVLGVMHTDKLWSFSS</sequence>
<name>A0A7W8JZG6_9DEIO</name>
<reference evidence="1 2" key="1">
    <citation type="submission" date="2020-08" db="EMBL/GenBank/DDBJ databases">
        <title>Genomic Encyclopedia of Type Strains, Phase IV (KMG-IV): sequencing the most valuable type-strain genomes for metagenomic binning, comparative biology and taxonomic classification.</title>
        <authorList>
            <person name="Goeker M."/>
        </authorList>
    </citation>
    <scope>NUCLEOTIDE SEQUENCE [LARGE SCALE GENOMIC DNA]</scope>
    <source>
        <strain evidence="1 2">DSM 27939</strain>
    </source>
</reference>
<protein>
    <submittedName>
        <fullName evidence="1">Uncharacterized protein</fullName>
    </submittedName>
</protein>
<accession>A0A7W8JZG6</accession>
<proteinExistence type="predicted"/>
<evidence type="ECO:0000313" key="1">
    <source>
        <dbReference type="EMBL" id="MBB5366065.1"/>
    </source>
</evidence>
<organism evidence="1 2">
    <name type="scientific">Deinococcus humi</name>
    <dbReference type="NCBI Taxonomy" id="662880"/>
    <lineage>
        <taxon>Bacteria</taxon>
        <taxon>Thermotogati</taxon>
        <taxon>Deinococcota</taxon>
        <taxon>Deinococci</taxon>
        <taxon>Deinococcales</taxon>
        <taxon>Deinococcaceae</taxon>
        <taxon>Deinococcus</taxon>
    </lineage>
</organism>
<evidence type="ECO:0000313" key="2">
    <source>
        <dbReference type="Proteomes" id="UP000552709"/>
    </source>
</evidence>
<keyword evidence="2" id="KW-1185">Reference proteome</keyword>
<comment type="caution">
    <text evidence="1">The sequence shown here is derived from an EMBL/GenBank/DDBJ whole genome shotgun (WGS) entry which is preliminary data.</text>
</comment>
<dbReference type="EMBL" id="JACHFL010000027">
    <property type="protein sequence ID" value="MBB5366065.1"/>
    <property type="molecule type" value="Genomic_DNA"/>
</dbReference>